<dbReference type="InterPro" id="IPR019931">
    <property type="entry name" value="LPXTG_anchor"/>
</dbReference>
<feature type="chain" id="PRO_5008704389" description="Gram-positive cocci surface proteins LPxTG domain-containing protein" evidence="7">
    <location>
        <begin position="32"/>
        <end position="421"/>
    </location>
</feature>
<dbReference type="EMBL" id="FMCS01000001">
    <property type="protein sequence ID" value="SCE65019.1"/>
    <property type="molecule type" value="Genomic_DNA"/>
</dbReference>
<feature type="region of interest" description="Disordered" evidence="5">
    <location>
        <begin position="349"/>
        <end position="392"/>
    </location>
</feature>
<gene>
    <name evidence="9" type="ORF">GA0070214_101200</name>
</gene>
<dbReference type="PROSITE" id="PS50847">
    <property type="entry name" value="GRAM_POS_ANCHORING"/>
    <property type="match status" value="1"/>
</dbReference>
<keyword evidence="6" id="KW-1133">Transmembrane helix</keyword>
<keyword evidence="3 7" id="KW-0732">Signal</keyword>
<organism evidence="9 10">
    <name type="scientific">Micromonospora chaiyaphumensis</name>
    <dbReference type="NCBI Taxonomy" id="307119"/>
    <lineage>
        <taxon>Bacteria</taxon>
        <taxon>Bacillati</taxon>
        <taxon>Actinomycetota</taxon>
        <taxon>Actinomycetes</taxon>
        <taxon>Micromonosporales</taxon>
        <taxon>Micromonosporaceae</taxon>
        <taxon>Micromonospora</taxon>
    </lineage>
</organism>
<evidence type="ECO:0000256" key="3">
    <source>
        <dbReference type="ARBA" id="ARBA00022729"/>
    </source>
</evidence>
<keyword evidence="2" id="KW-0964">Secreted</keyword>
<protein>
    <recommendedName>
        <fullName evidence="8">Gram-positive cocci surface proteins LPxTG domain-containing protein</fullName>
    </recommendedName>
</protein>
<keyword evidence="10" id="KW-1185">Reference proteome</keyword>
<dbReference type="RefSeq" id="WP_167364169.1">
    <property type="nucleotide sequence ID" value="NZ_FMCS01000001.1"/>
</dbReference>
<keyword evidence="6" id="KW-0472">Membrane</keyword>
<proteinExistence type="predicted"/>
<feature type="domain" description="Gram-positive cocci surface proteins LPxTG" evidence="8">
    <location>
        <begin position="386"/>
        <end position="421"/>
    </location>
</feature>
<name>A0A1C4U068_9ACTN</name>
<feature type="signal peptide" evidence="7">
    <location>
        <begin position="1"/>
        <end position="31"/>
    </location>
</feature>
<sequence>MRFGLPWLPRTVATVLLLLGGVGVPAASASAAPTPPAGTDLTVDLSGGTIALGVTKKTLHLKISNRGDATPTRVVVRVDASELDALDFRLTLWPTGGLAECDGDFSGWYCDLLPDQLPGPGETVDLPVVATVQTGEPLAGRIKVTVEVEPVDTNPADNIRWFPIEVVDHSEADLSVVAPDVTQSVRIAADGSLESTGTLNPGETGAVRYTIANQGRKAVDGVKVELRLPTGVTFTRPPGECVLGDAGRAAVCTYDRLALVPVEQDTDPNDQRHSAVELYHLVTVSAATKAPVTLRNGTVRVEGLSDPDSDRSGPVRSVLPANAVAVRAVDVDDSDNQDGFAVVVVANSSGGGGGGGDPGAGGGAGGGGEPGGEPGGGGGGGGGGSLPITGSRAGLTAGTGLALLVGGGVLLLLTRRRRASR</sequence>
<accession>A0A1C4U068</accession>
<keyword evidence="1" id="KW-0134">Cell wall</keyword>
<dbReference type="AlphaFoldDB" id="A0A1C4U068"/>
<reference evidence="10" key="1">
    <citation type="submission" date="2016-06" db="EMBL/GenBank/DDBJ databases">
        <authorList>
            <person name="Varghese N."/>
            <person name="Submissions Spin"/>
        </authorList>
    </citation>
    <scope>NUCLEOTIDE SEQUENCE [LARGE SCALE GENOMIC DNA]</scope>
    <source>
        <strain evidence="10">DSM 45246</strain>
    </source>
</reference>
<evidence type="ECO:0000256" key="1">
    <source>
        <dbReference type="ARBA" id="ARBA00022512"/>
    </source>
</evidence>
<dbReference type="Proteomes" id="UP000199629">
    <property type="component" value="Unassembled WGS sequence"/>
</dbReference>
<keyword evidence="6" id="KW-0812">Transmembrane</keyword>
<feature type="transmembrane region" description="Helical" evidence="6">
    <location>
        <begin position="393"/>
        <end position="413"/>
    </location>
</feature>
<evidence type="ECO:0000256" key="6">
    <source>
        <dbReference type="SAM" id="Phobius"/>
    </source>
</evidence>
<evidence type="ECO:0000256" key="2">
    <source>
        <dbReference type="ARBA" id="ARBA00022525"/>
    </source>
</evidence>
<feature type="compositionally biased region" description="Gly residues" evidence="5">
    <location>
        <begin position="349"/>
        <end position="385"/>
    </location>
</feature>
<evidence type="ECO:0000256" key="7">
    <source>
        <dbReference type="SAM" id="SignalP"/>
    </source>
</evidence>
<keyword evidence="4" id="KW-0572">Peptidoglycan-anchor</keyword>
<evidence type="ECO:0000256" key="5">
    <source>
        <dbReference type="SAM" id="MobiDB-lite"/>
    </source>
</evidence>
<evidence type="ECO:0000259" key="8">
    <source>
        <dbReference type="PROSITE" id="PS50847"/>
    </source>
</evidence>
<evidence type="ECO:0000313" key="10">
    <source>
        <dbReference type="Proteomes" id="UP000199629"/>
    </source>
</evidence>
<evidence type="ECO:0000313" key="9">
    <source>
        <dbReference type="EMBL" id="SCE65019.1"/>
    </source>
</evidence>
<evidence type="ECO:0000256" key="4">
    <source>
        <dbReference type="ARBA" id="ARBA00023088"/>
    </source>
</evidence>